<reference evidence="2" key="2">
    <citation type="submission" date="2023-05" db="EMBL/GenBank/DDBJ databases">
        <authorList>
            <consortium name="Lawrence Berkeley National Laboratory"/>
            <person name="Steindorff A."/>
            <person name="Hensen N."/>
            <person name="Bonometti L."/>
            <person name="Westerberg I."/>
            <person name="Brannstrom I.O."/>
            <person name="Guillou S."/>
            <person name="Cros-Aarteil S."/>
            <person name="Calhoun S."/>
            <person name="Haridas S."/>
            <person name="Kuo A."/>
            <person name="Mondo S."/>
            <person name="Pangilinan J."/>
            <person name="Riley R."/>
            <person name="Labutti K."/>
            <person name="Andreopoulos B."/>
            <person name="Lipzen A."/>
            <person name="Chen C."/>
            <person name="Yanf M."/>
            <person name="Daum C."/>
            <person name="Ng V."/>
            <person name="Clum A."/>
            <person name="Ohm R."/>
            <person name="Martin F."/>
            <person name="Silar P."/>
            <person name="Natvig D."/>
            <person name="Lalanne C."/>
            <person name="Gautier V."/>
            <person name="Ament-Velasquez S.L."/>
            <person name="Kruys A."/>
            <person name="Hutchinson M.I."/>
            <person name="Powell A.J."/>
            <person name="Barry K."/>
            <person name="Miller A.N."/>
            <person name="Grigoriev I.V."/>
            <person name="Debuchy R."/>
            <person name="Gladieux P."/>
            <person name="Thoren M.H."/>
            <person name="Johannesson H."/>
        </authorList>
    </citation>
    <scope>NUCLEOTIDE SEQUENCE</scope>
    <source>
        <strain evidence="2">CBS 508.74</strain>
    </source>
</reference>
<feature type="region of interest" description="Disordered" evidence="1">
    <location>
        <begin position="25"/>
        <end position="46"/>
    </location>
</feature>
<keyword evidence="3" id="KW-1185">Reference proteome</keyword>
<dbReference type="GeneID" id="89936844"/>
<organism evidence="2 3">
    <name type="scientific">Canariomyces notabilis</name>
    <dbReference type="NCBI Taxonomy" id="2074819"/>
    <lineage>
        <taxon>Eukaryota</taxon>
        <taxon>Fungi</taxon>
        <taxon>Dikarya</taxon>
        <taxon>Ascomycota</taxon>
        <taxon>Pezizomycotina</taxon>
        <taxon>Sordariomycetes</taxon>
        <taxon>Sordariomycetidae</taxon>
        <taxon>Sordariales</taxon>
        <taxon>Chaetomiaceae</taxon>
        <taxon>Canariomyces</taxon>
    </lineage>
</organism>
<evidence type="ECO:0000256" key="1">
    <source>
        <dbReference type="SAM" id="MobiDB-lite"/>
    </source>
</evidence>
<feature type="non-terminal residue" evidence="2">
    <location>
        <position position="96"/>
    </location>
</feature>
<protein>
    <submittedName>
        <fullName evidence="2">Uncharacterized protein</fullName>
    </submittedName>
</protein>
<dbReference type="AlphaFoldDB" id="A0AAN6TAF1"/>
<sequence>MLALASEPLLRQYVLLNKPIQLDMMPKPGTSLHRPKPRAELNGGGHKSRLCAACSKKLCKITVRSTYQSLKLPMSKARNLWKCAVPNPQPCPLVAA</sequence>
<proteinExistence type="predicted"/>
<comment type="caution">
    <text evidence="2">The sequence shown here is derived from an EMBL/GenBank/DDBJ whole genome shotgun (WGS) entry which is preliminary data.</text>
</comment>
<evidence type="ECO:0000313" key="3">
    <source>
        <dbReference type="Proteomes" id="UP001302812"/>
    </source>
</evidence>
<reference evidence="2" key="1">
    <citation type="journal article" date="2023" name="Mol. Phylogenet. Evol.">
        <title>Genome-scale phylogeny and comparative genomics of the fungal order Sordariales.</title>
        <authorList>
            <person name="Hensen N."/>
            <person name="Bonometti L."/>
            <person name="Westerberg I."/>
            <person name="Brannstrom I.O."/>
            <person name="Guillou S."/>
            <person name="Cros-Aarteil S."/>
            <person name="Calhoun S."/>
            <person name="Haridas S."/>
            <person name="Kuo A."/>
            <person name="Mondo S."/>
            <person name="Pangilinan J."/>
            <person name="Riley R."/>
            <person name="LaButti K."/>
            <person name="Andreopoulos B."/>
            <person name="Lipzen A."/>
            <person name="Chen C."/>
            <person name="Yan M."/>
            <person name="Daum C."/>
            <person name="Ng V."/>
            <person name="Clum A."/>
            <person name="Steindorff A."/>
            <person name="Ohm R.A."/>
            <person name="Martin F."/>
            <person name="Silar P."/>
            <person name="Natvig D.O."/>
            <person name="Lalanne C."/>
            <person name="Gautier V."/>
            <person name="Ament-Velasquez S.L."/>
            <person name="Kruys A."/>
            <person name="Hutchinson M.I."/>
            <person name="Powell A.J."/>
            <person name="Barry K."/>
            <person name="Miller A.N."/>
            <person name="Grigoriev I.V."/>
            <person name="Debuchy R."/>
            <person name="Gladieux P."/>
            <person name="Hiltunen Thoren M."/>
            <person name="Johannesson H."/>
        </authorList>
    </citation>
    <scope>NUCLEOTIDE SEQUENCE</scope>
    <source>
        <strain evidence="2">CBS 508.74</strain>
    </source>
</reference>
<dbReference type="RefSeq" id="XP_064667816.1">
    <property type="nucleotide sequence ID" value="XM_064812719.1"/>
</dbReference>
<gene>
    <name evidence="2" type="ORF">N656DRAFT_736088</name>
</gene>
<name>A0AAN6TAF1_9PEZI</name>
<accession>A0AAN6TAF1</accession>
<evidence type="ECO:0000313" key="2">
    <source>
        <dbReference type="EMBL" id="KAK4110246.1"/>
    </source>
</evidence>
<dbReference type="Proteomes" id="UP001302812">
    <property type="component" value="Unassembled WGS sequence"/>
</dbReference>
<dbReference type="EMBL" id="MU853351">
    <property type="protein sequence ID" value="KAK4110246.1"/>
    <property type="molecule type" value="Genomic_DNA"/>
</dbReference>